<protein>
    <submittedName>
        <fullName evidence="3">Terminase small subunit</fullName>
    </submittedName>
</protein>
<dbReference type="Proteomes" id="UP000780690">
    <property type="component" value="Unassembled WGS sequence"/>
</dbReference>
<reference evidence="3 4" key="1">
    <citation type="journal article" date="2019" name="bioRxiv">
        <title>Bacteria contribute to plant secondary compound degradation in a generalist herbivore system.</title>
        <authorList>
            <person name="Francoeur C.B."/>
            <person name="Khadempour L."/>
            <person name="Moreira-Soto R.D."/>
            <person name="Gotting K."/>
            <person name="Book A.J."/>
            <person name="Pinto-Tomas A.A."/>
            <person name="Keefover-Ring K."/>
            <person name="Currie C.R."/>
        </authorList>
    </citation>
    <scope>NUCLEOTIDE SEQUENCE [LARGE SCALE GENOMIC DNA]</scope>
    <source>
        <strain evidence="3 4">Acro-805</strain>
    </source>
</reference>
<dbReference type="EMBL" id="VWXD01000008">
    <property type="protein sequence ID" value="NIF02395.1"/>
    <property type="molecule type" value="Genomic_DNA"/>
</dbReference>
<keyword evidence="4" id="KW-1185">Reference proteome</keyword>
<name>A0ABX0R313_9GAMM</name>
<accession>A0ABX0R313</accession>
<evidence type="ECO:0000313" key="4">
    <source>
        <dbReference type="Proteomes" id="UP000780690"/>
    </source>
</evidence>
<proteinExistence type="predicted"/>
<sequence length="189" mass="21751">MSLTEKQDMFCREYLFDLNASQAAIRAGYSPKTANRIGSENLSKPDIAKRIIELKSARNERVDINADYVLRRLVEIDEMDVLDILKDDCGLKQVHEWPKVWRTTLSGLDVLTTITNFDETTTENILKKIKWPDKVKNLELLGKHIAVQAFREQSTHALTGKDGGPVEVKLLSREEYRQARREMLEDDDC</sequence>
<dbReference type="InterPro" id="IPR038713">
    <property type="entry name" value="Terminase_Gp1_N_sf"/>
</dbReference>
<dbReference type="Pfam" id="PF03592">
    <property type="entry name" value="Terminase_2"/>
    <property type="match status" value="1"/>
</dbReference>
<evidence type="ECO:0000256" key="1">
    <source>
        <dbReference type="ARBA" id="ARBA00022612"/>
    </source>
</evidence>
<evidence type="ECO:0000256" key="2">
    <source>
        <dbReference type="ARBA" id="ARBA00023219"/>
    </source>
</evidence>
<dbReference type="Gene3D" id="1.10.10.1400">
    <property type="entry name" value="Terminase, small subunit, N-terminal DNA-binding domain, HTH motif"/>
    <property type="match status" value="1"/>
</dbReference>
<dbReference type="InterPro" id="IPR052404">
    <property type="entry name" value="SPP1-like_terminase"/>
</dbReference>
<dbReference type="InterPro" id="IPR005335">
    <property type="entry name" value="Terminase_ssu"/>
</dbReference>
<keyword evidence="2" id="KW-0231">Viral genome packaging</keyword>
<dbReference type="PANTHER" id="PTHR41328:SF2">
    <property type="entry name" value="TERMINASE SMALL SUBUNIT"/>
    <property type="match status" value="1"/>
</dbReference>
<gene>
    <name evidence="3" type="ORF">F3J38_20430</name>
</gene>
<comment type="caution">
    <text evidence="3">The sequence shown here is derived from an EMBL/GenBank/DDBJ whole genome shotgun (WGS) entry which is preliminary data.</text>
</comment>
<organism evidence="3 4">
    <name type="scientific">Candidatus Pantoea formicae</name>
    <dbReference type="NCBI Taxonomy" id="2608355"/>
    <lineage>
        <taxon>Bacteria</taxon>
        <taxon>Pseudomonadati</taxon>
        <taxon>Pseudomonadota</taxon>
        <taxon>Gammaproteobacteria</taxon>
        <taxon>Enterobacterales</taxon>
        <taxon>Erwiniaceae</taxon>
        <taxon>Pantoea</taxon>
    </lineage>
</organism>
<dbReference type="RefSeq" id="WP_167141388.1">
    <property type="nucleotide sequence ID" value="NZ_VWXD01000008.1"/>
</dbReference>
<keyword evidence="1" id="KW-1188">Viral release from host cell</keyword>
<evidence type="ECO:0000313" key="3">
    <source>
        <dbReference type="EMBL" id="NIF02395.1"/>
    </source>
</evidence>
<dbReference type="PANTHER" id="PTHR41328">
    <property type="entry name" value="TERMINASE SMALL SUBUNIT-RELATED"/>
    <property type="match status" value="1"/>
</dbReference>